<keyword evidence="2" id="KW-1003">Cell membrane</keyword>
<feature type="transmembrane region" description="Helical" evidence="6">
    <location>
        <begin position="6"/>
        <end position="25"/>
    </location>
</feature>
<organism evidence="7 8">
    <name type="scientific">Caldibacillus thermoamylovorans</name>
    <dbReference type="NCBI Taxonomy" id="35841"/>
    <lineage>
        <taxon>Bacteria</taxon>
        <taxon>Bacillati</taxon>
        <taxon>Bacillota</taxon>
        <taxon>Bacilli</taxon>
        <taxon>Bacillales</taxon>
        <taxon>Bacillaceae</taxon>
        <taxon>Caldibacillus</taxon>
    </lineage>
</organism>
<dbReference type="InterPro" id="IPR007300">
    <property type="entry name" value="CidB/LrgB"/>
</dbReference>
<evidence type="ECO:0000313" key="7">
    <source>
        <dbReference type="EMBL" id="CEE00251.1"/>
    </source>
</evidence>
<evidence type="ECO:0000256" key="2">
    <source>
        <dbReference type="ARBA" id="ARBA00022475"/>
    </source>
</evidence>
<dbReference type="Pfam" id="PF04172">
    <property type="entry name" value="LrgB"/>
    <property type="match status" value="1"/>
</dbReference>
<evidence type="ECO:0000256" key="5">
    <source>
        <dbReference type="ARBA" id="ARBA00023136"/>
    </source>
</evidence>
<feature type="transmembrane region" description="Helical" evidence="6">
    <location>
        <begin position="92"/>
        <end position="115"/>
    </location>
</feature>
<dbReference type="AlphaFoldDB" id="A0A090IQB4"/>
<comment type="subcellular location">
    <subcellularLocation>
        <location evidence="1">Cell membrane</location>
        <topology evidence="1">Multi-pass membrane protein</topology>
    </subcellularLocation>
</comment>
<accession>A0A090IQB4</accession>
<keyword evidence="8" id="KW-1185">Reference proteome</keyword>
<sequence>MNTISIGVGMFLLTVGVFFAAKKFAVKYKNPILNPTLTTTIIIIIILVSLNIPYETYMDGGKWLHELLGPTVVALAFPLYKYKELLLKYFQPVLVSIFLAVTLNLITVYIILNLLGYTKEMIFTALPKSITTAVAVQIAGQIGGIPSLTAVFVMIAGFTGAIIGPYLLKIFKFDHTIARGMAFGNASHAIGTAKAFEDNLETGSISSAGMILSAILSSFLIPFLVWILF</sequence>
<keyword evidence="3 6" id="KW-0812">Transmembrane</keyword>
<dbReference type="PANTHER" id="PTHR30249:SF17">
    <property type="entry name" value="HOLIN-LIKE PROTEIN CIDB"/>
    <property type="match status" value="1"/>
</dbReference>
<evidence type="ECO:0000313" key="8">
    <source>
        <dbReference type="Proteomes" id="UP000040576"/>
    </source>
</evidence>
<dbReference type="RefSeq" id="WP_034767536.1">
    <property type="nucleotide sequence ID" value="NZ_CCRF01000012.1"/>
</dbReference>
<gene>
    <name evidence="7" type="ORF">BT1A1_0390</name>
</gene>
<dbReference type="GO" id="GO:0005886">
    <property type="term" value="C:plasma membrane"/>
    <property type="evidence" value="ECO:0007669"/>
    <property type="project" value="UniProtKB-SubCell"/>
</dbReference>
<evidence type="ECO:0000256" key="1">
    <source>
        <dbReference type="ARBA" id="ARBA00004651"/>
    </source>
</evidence>
<protein>
    <submittedName>
        <fullName evidence="7">CidA-associated membrane protein CidB</fullName>
    </submittedName>
</protein>
<feature type="transmembrane region" description="Helical" evidence="6">
    <location>
        <begin position="32"/>
        <end position="51"/>
    </location>
</feature>
<evidence type="ECO:0000256" key="6">
    <source>
        <dbReference type="SAM" id="Phobius"/>
    </source>
</evidence>
<dbReference type="Proteomes" id="UP000040576">
    <property type="component" value="Unassembled WGS sequence"/>
</dbReference>
<feature type="transmembrane region" description="Helical" evidence="6">
    <location>
        <begin position="147"/>
        <end position="168"/>
    </location>
</feature>
<proteinExistence type="predicted"/>
<evidence type="ECO:0000256" key="3">
    <source>
        <dbReference type="ARBA" id="ARBA00022692"/>
    </source>
</evidence>
<dbReference type="EMBL" id="CCRF01000012">
    <property type="protein sequence ID" value="CEE00251.1"/>
    <property type="molecule type" value="Genomic_DNA"/>
</dbReference>
<evidence type="ECO:0000256" key="4">
    <source>
        <dbReference type="ARBA" id="ARBA00022989"/>
    </source>
</evidence>
<name>A0A090IQB4_9BACI</name>
<feature type="transmembrane region" description="Helical" evidence="6">
    <location>
        <begin position="63"/>
        <end position="80"/>
    </location>
</feature>
<feature type="transmembrane region" description="Helical" evidence="6">
    <location>
        <begin position="205"/>
        <end position="228"/>
    </location>
</feature>
<dbReference type="PANTHER" id="PTHR30249">
    <property type="entry name" value="PUTATIVE SEROTONIN TRANSPORTER"/>
    <property type="match status" value="1"/>
</dbReference>
<reference evidence="7 8" key="1">
    <citation type="submission" date="2014-07" db="EMBL/GenBank/DDBJ databases">
        <authorList>
            <person name="Wibberg Daniel"/>
        </authorList>
    </citation>
    <scope>NUCLEOTIDE SEQUENCE [LARGE SCALE GENOMIC DNA]</scope>
</reference>
<keyword evidence="5 6" id="KW-0472">Membrane</keyword>
<keyword evidence="4 6" id="KW-1133">Transmembrane helix</keyword>